<name>A0A2A2I1V1_9GAMM</name>
<accession>A0A2A2I1V1</accession>
<keyword evidence="2" id="KW-0732">Signal</keyword>
<proteinExistence type="predicted"/>
<feature type="signal peptide" evidence="2">
    <location>
        <begin position="1"/>
        <end position="30"/>
    </location>
</feature>
<feature type="region of interest" description="Disordered" evidence="1">
    <location>
        <begin position="71"/>
        <end position="96"/>
    </location>
</feature>
<dbReference type="RefSeq" id="WP_095611379.1">
    <property type="nucleotide sequence ID" value="NZ_NMPM01000055.1"/>
</dbReference>
<comment type="caution">
    <text evidence="3">The sequence shown here is derived from an EMBL/GenBank/DDBJ whole genome shotgun (WGS) entry which is preliminary data.</text>
</comment>
<evidence type="ECO:0000313" key="4">
    <source>
        <dbReference type="Proteomes" id="UP000218332"/>
    </source>
</evidence>
<organism evidence="3 4">
    <name type="scientific">Tamilnaduibacter salinus</name>
    <dbReference type="NCBI Taxonomy" id="1484056"/>
    <lineage>
        <taxon>Bacteria</taxon>
        <taxon>Pseudomonadati</taxon>
        <taxon>Pseudomonadota</taxon>
        <taxon>Gammaproteobacteria</taxon>
        <taxon>Pseudomonadales</taxon>
        <taxon>Marinobacteraceae</taxon>
        <taxon>Tamilnaduibacter</taxon>
    </lineage>
</organism>
<dbReference type="EMBL" id="NMPM01000055">
    <property type="protein sequence ID" value="PAV25582.1"/>
    <property type="molecule type" value="Genomic_DNA"/>
</dbReference>
<dbReference type="AlphaFoldDB" id="A0A2A2I1V1"/>
<feature type="chain" id="PRO_5013285357" evidence="2">
    <location>
        <begin position="31"/>
        <end position="155"/>
    </location>
</feature>
<gene>
    <name evidence="3" type="ORF">CF392_10310</name>
</gene>
<evidence type="ECO:0000313" key="3">
    <source>
        <dbReference type="EMBL" id="PAV25582.1"/>
    </source>
</evidence>
<reference evidence="3 4" key="1">
    <citation type="submission" date="2017-07" db="EMBL/GenBank/DDBJ databases">
        <title>Tamlnaduibacter salinus (Mi-7) genome sequencing.</title>
        <authorList>
            <person name="Verma A."/>
            <person name="Krishnamurthi S."/>
        </authorList>
    </citation>
    <scope>NUCLEOTIDE SEQUENCE [LARGE SCALE GENOMIC DNA]</scope>
    <source>
        <strain evidence="3 4">Mi-7</strain>
    </source>
</reference>
<dbReference type="Proteomes" id="UP000218332">
    <property type="component" value="Unassembled WGS sequence"/>
</dbReference>
<evidence type="ECO:0000256" key="2">
    <source>
        <dbReference type="SAM" id="SignalP"/>
    </source>
</evidence>
<sequence>MRVSTAIQSRVARYALVALVGAVSTAPVWAQSPSSSQSVQGAFTYEERSTLKTIPFESMDQQAMSSTVIEGGLDEPAADVPTRSPSGGREDHYLDPLALQPNDGLSSAERGQISVEIIYSEPKRVPGQTFSDDYVIRPPQNRTYEALNTNLTDRP</sequence>
<keyword evidence="4" id="KW-1185">Reference proteome</keyword>
<evidence type="ECO:0000256" key="1">
    <source>
        <dbReference type="SAM" id="MobiDB-lite"/>
    </source>
</evidence>
<protein>
    <submittedName>
        <fullName evidence="3">Uncharacterized protein</fullName>
    </submittedName>
</protein>